<evidence type="ECO:0000313" key="2">
    <source>
        <dbReference type="Proteomes" id="UP000006051"/>
    </source>
</evidence>
<dbReference type="GeneID" id="97257882"/>
<dbReference type="EMBL" id="CP003283">
    <property type="protein sequence ID" value="AFL97401.1"/>
    <property type="molecule type" value="Genomic_DNA"/>
</dbReference>
<evidence type="ECO:0000313" key="1">
    <source>
        <dbReference type="EMBL" id="AFL97401.1"/>
    </source>
</evidence>
<name>I4A0B7_ORNRL</name>
<keyword evidence="2" id="KW-1185">Reference proteome</keyword>
<dbReference type="RefSeq" id="WP_014790966.1">
    <property type="nucleotide sequence ID" value="NC_018016.1"/>
</dbReference>
<dbReference type="HOGENOM" id="CLU_1747796_0_0_10"/>
<accession>I4A0B7</accession>
<proteinExistence type="predicted"/>
<gene>
    <name evidence="1" type="ordered locus">Ornrh_1217</name>
</gene>
<dbReference type="Proteomes" id="UP000006051">
    <property type="component" value="Chromosome"/>
</dbReference>
<reference evidence="1 2" key="1">
    <citation type="submission" date="2012-06" db="EMBL/GenBank/DDBJ databases">
        <title>The complete genome of Ornithobacterium rhinotracheale DSM 15997.</title>
        <authorList>
            <consortium name="US DOE Joint Genome Institute (JGI-PGF)"/>
            <person name="Lucas S."/>
            <person name="Copeland A."/>
            <person name="Lapidus A."/>
            <person name="Goodwin L."/>
            <person name="Pitluck S."/>
            <person name="Peters L."/>
            <person name="Mikhailova N."/>
            <person name="Teshima H."/>
            <person name="Kyrpides N."/>
            <person name="Mavromatis K."/>
            <person name="Pagani I."/>
            <person name="Ivanova N."/>
            <person name="Ovchinnikova G."/>
            <person name="Zeytun A."/>
            <person name="Detter J.C."/>
            <person name="Han C."/>
            <person name="Land M."/>
            <person name="Hauser L."/>
            <person name="Markowitz V."/>
            <person name="Cheng J.-F."/>
            <person name="Hugenholtz P."/>
            <person name="Woyke T."/>
            <person name="Wu D."/>
            <person name="Lang E."/>
            <person name="Kopitz M."/>
            <person name="Brambilla E."/>
            <person name="Klenk H.-P."/>
            <person name="Eisen J.A."/>
        </authorList>
    </citation>
    <scope>NUCLEOTIDE SEQUENCE [LARGE SCALE GENOMIC DNA]</scope>
    <source>
        <strain evidence="2">ATCC 51463 / DSM 15997 / CCUG 23171 / LMG 9086</strain>
    </source>
</reference>
<protein>
    <submittedName>
        <fullName evidence="1">Uncharacterized protein</fullName>
    </submittedName>
</protein>
<sequence>MKQFRLNVVIEYLDKDLPIKNRGIIHPILKSLALMHHLDYVIDKDSQTFLKEAMPTSSLFDLVYFRSTENSRIERKQLKKVIELIFDHYNPLLGGVDVYCMYQKFLKTFPFPKSFVRPLNYPYAEVYENGSPTLCIWKEELLDILDDVS</sequence>
<dbReference type="KEGG" id="orh:Ornrh_1217"/>
<dbReference type="AlphaFoldDB" id="I4A0B7"/>
<organism evidence="1 2">
    <name type="scientific">Ornithobacterium rhinotracheale (strain ATCC 51463 / DSM 15997 / CCUG 23171 / CIP 104009 / LMG 9086)</name>
    <dbReference type="NCBI Taxonomy" id="867902"/>
    <lineage>
        <taxon>Bacteria</taxon>
        <taxon>Pseudomonadati</taxon>
        <taxon>Bacteroidota</taxon>
        <taxon>Flavobacteriia</taxon>
        <taxon>Flavobacteriales</taxon>
        <taxon>Weeksellaceae</taxon>
        <taxon>Ornithobacterium</taxon>
    </lineage>
</organism>